<dbReference type="FunFam" id="3.30.160.60:FF:000495">
    <property type="entry name" value="zinc finger protein 668"/>
    <property type="match status" value="1"/>
</dbReference>
<dbReference type="SUPFAM" id="SSF57667">
    <property type="entry name" value="beta-beta-alpha zinc fingers"/>
    <property type="match status" value="3"/>
</dbReference>
<name>A0AAN6SU31_9PEZI</name>
<evidence type="ECO:0000256" key="3">
    <source>
        <dbReference type="ARBA" id="ARBA00022737"/>
    </source>
</evidence>
<evidence type="ECO:0000256" key="4">
    <source>
        <dbReference type="ARBA" id="ARBA00022771"/>
    </source>
</evidence>
<evidence type="ECO:0000256" key="6">
    <source>
        <dbReference type="ARBA" id="ARBA00023015"/>
    </source>
</evidence>
<keyword evidence="5" id="KW-0862">Zinc</keyword>
<dbReference type="Gene3D" id="3.30.160.60">
    <property type="entry name" value="Classic Zinc Finger"/>
    <property type="match status" value="5"/>
</dbReference>
<dbReference type="GO" id="GO:0000981">
    <property type="term" value="F:DNA-binding transcription factor activity, RNA polymerase II-specific"/>
    <property type="evidence" value="ECO:0007669"/>
    <property type="project" value="TreeGrafter"/>
</dbReference>
<evidence type="ECO:0000256" key="10">
    <source>
        <dbReference type="PROSITE-ProRule" id="PRU00042"/>
    </source>
</evidence>
<keyword evidence="7" id="KW-0238">DNA-binding</keyword>
<reference evidence="14" key="1">
    <citation type="journal article" date="2023" name="Mol. Phylogenet. Evol.">
        <title>Genome-scale phylogeny and comparative genomics of the fungal order Sordariales.</title>
        <authorList>
            <person name="Hensen N."/>
            <person name="Bonometti L."/>
            <person name="Westerberg I."/>
            <person name="Brannstrom I.O."/>
            <person name="Guillou S."/>
            <person name="Cros-Aarteil S."/>
            <person name="Calhoun S."/>
            <person name="Haridas S."/>
            <person name="Kuo A."/>
            <person name="Mondo S."/>
            <person name="Pangilinan J."/>
            <person name="Riley R."/>
            <person name="LaButti K."/>
            <person name="Andreopoulos B."/>
            <person name="Lipzen A."/>
            <person name="Chen C."/>
            <person name="Yan M."/>
            <person name="Daum C."/>
            <person name="Ng V."/>
            <person name="Clum A."/>
            <person name="Steindorff A."/>
            <person name="Ohm R.A."/>
            <person name="Martin F."/>
            <person name="Silar P."/>
            <person name="Natvig D.O."/>
            <person name="Lalanne C."/>
            <person name="Gautier V."/>
            <person name="Ament-Velasquez S.L."/>
            <person name="Kruys A."/>
            <person name="Hutchinson M.I."/>
            <person name="Powell A.J."/>
            <person name="Barry K."/>
            <person name="Miller A.N."/>
            <person name="Grigoriev I.V."/>
            <person name="Debuchy R."/>
            <person name="Gladieux P."/>
            <person name="Hiltunen Thoren M."/>
            <person name="Johannesson H."/>
        </authorList>
    </citation>
    <scope>NUCLEOTIDE SEQUENCE [LARGE SCALE GENOMIC DNA]</scope>
    <source>
        <strain evidence="14">CBS 284.82</strain>
    </source>
</reference>
<keyword evidence="9" id="KW-0539">Nucleus</keyword>
<evidence type="ECO:0000259" key="12">
    <source>
        <dbReference type="PROSITE" id="PS50157"/>
    </source>
</evidence>
<feature type="compositionally biased region" description="Low complexity" evidence="11">
    <location>
        <begin position="370"/>
        <end position="386"/>
    </location>
</feature>
<dbReference type="PANTHER" id="PTHR23235:SF142">
    <property type="entry name" value="ZINC FINGER PROTEIN 384"/>
    <property type="match status" value="1"/>
</dbReference>
<dbReference type="GO" id="GO:0000978">
    <property type="term" value="F:RNA polymerase II cis-regulatory region sequence-specific DNA binding"/>
    <property type="evidence" value="ECO:0007669"/>
    <property type="project" value="TreeGrafter"/>
</dbReference>
<evidence type="ECO:0000256" key="7">
    <source>
        <dbReference type="ARBA" id="ARBA00023125"/>
    </source>
</evidence>
<keyword evidence="8" id="KW-0804">Transcription</keyword>
<dbReference type="Pfam" id="PF00096">
    <property type="entry name" value="zf-C2H2"/>
    <property type="match status" value="4"/>
</dbReference>
<dbReference type="GO" id="GO:0005634">
    <property type="term" value="C:nucleus"/>
    <property type="evidence" value="ECO:0007669"/>
    <property type="project" value="UniProtKB-SubCell"/>
</dbReference>
<gene>
    <name evidence="13" type="ORF">C8A01DRAFT_44872</name>
</gene>
<dbReference type="Proteomes" id="UP001303115">
    <property type="component" value="Unassembled WGS sequence"/>
</dbReference>
<dbReference type="InterPro" id="IPR013087">
    <property type="entry name" value="Znf_C2H2_type"/>
</dbReference>
<organism evidence="13 14">
    <name type="scientific">Parachaetomium inaequale</name>
    <dbReference type="NCBI Taxonomy" id="2588326"/>
    <lineage>
        <taxon>Eukaryota</taxon>
        <taxon>Fungi</taxon>
        <taxon>Dikarya</taxon>
        <taxon>Ascomycota</taxon>
        <taxon>Pezizomycotina</taxon>
        <taxon>Sordariomycetes</taxon>
        <taxon>Sordariomycetidae</taxon>
        <taxon>Sordariales</taxon>
        <taxon>Chaetomiaceae</taxon>
        <taxon>Parachaetomium</taxon>
    </lineage>
</organism>
<keyword evidence="2" id="KW-0479">Metal-binding</keyword>
<feature type="domain" description="C2H2-type" evidence="12">
    <location>
        <begin position="527"/>
        <end position="554"/>
    </location>
</feature>
<evidence type="ECO:0000256" key="11">
    <source>
        <dbReference type="SAM" id="MobiDB-lite"/>
    </source>
</evidence>
<feature type="domain" description="C2H2-type" evidence="12">
    <location>
        <begin position="555"/>
        <end position="577"/>
    </location>
</feature>
<accession>A0AAN6SU31</accession>
<comment type="caution">
    <text evidence="13">The sequence shown here is derived from an EMBL/GenBank/DDBJ whole genome shotgun (WGS) entry which is preliminary data.</text>
</comment>
<evidence type="ECO:0000256" key="8">
    <source>
        <dbReference type="ARBA" id="ARBA00023163"/>
    </source>
</evidence>
<dbReference type="FunFam" id="3.30.160.60:FF:001009">
    <property type="entry name" value="Zinc finger protein 26"/>
    <property type="match status" value="1"/>
</dbReference>
<dbReference type="FunFam" id="3.30.160.60:FF:000446">
    <property type="entry name" value="Zinc finger protein"/>
    <property type="match status" value="1"/>
</dbReference>
<dbReference type="PANTHER" id="PTHR23235">
    <property type="entry name" value="KRUEPPEL-LIKE TRANSCRIPTION FACTOR"/>
    <property type="match status" value="1"/>
</dbReference>
<keyword evidence="6" id="KW-0805">Transcription regulation</keyword>
<evidence type="ECO:0000256" key="2">
    <source>
        <dbReference type="ARBA" id="ARBA00022723"/>
    </source>
</evidence>
<evidence type="ECO:0000256" key="1">
    <source>
        <dbReference type="ARBA" id="ARBA00004123"/>
    </source>
</evidence>
<dbReference type="PROSITE" id="PS00028">
    <property type="entry name" value="ZINC_FINGER_C2H2_1"/>
    <property type="match status" value="4"/>
</dbReference>
<dbReference type="SMART" id="SM00355">
    <property type="entry name" value="ZnF_C2H2"/>
    <property type="match status" value="6"/>
</dbReference>
<evidence type="ECO:0000256" key="9">
    <source>
        <dbReference type="ARBA" id="ARBA00023242"/>
    </source>
</evidence>
<dbReference type="GO" id="GO:0008270">
    <property type="term" value="F:zinc ion binding"/>
    <property type="evidence" value="ECO:0007669"/>
    <property type="project" value="UniProtKB-KW"/>
</dbReference>
<dbReference type="AlphaFoldDB" id="A0AAN6SU31"/>
<feature type="region of interest" description="Disordered" evidence="11">
    <location>
        <begin position="596"/>
        <end position="633"/>
    </location>
</feature>
<keyword evidence="14" id="KW-1185">Reference proteome</keyword>
<keyword evidence="4 10" id="KW-0863">Zinc-finger</keyword>
<dbReference type="InterPro" id="IPR036236">
    <property type="entry name" value="Znf_C2H2_sf"/>
</dbReference>
<proteinExistence type="predicted"/>
<feature type="compositionally biased region" description="Basic and acidic residues" evidence="11">
    <location>
        <begin position="596"/>
        <end position="613"/>
    </location>
</feature>
<feature type="domain" description="C2H2-type" evidence="12">
    <location>
        <begin position="499"/>
        <end position="526"/>
    </location>
</feature>
<evidence type="ECO:0000256" key="5">
    <source>
        <dbReference type="ARBA" id="ARBA00022833"/>
    </source>
</evidence>
<dbReference type="EMBL" id="MU854346">
    <property type="protein sequence ID" value="KAK4042098.1"/>
    <property type="molecule type" value="Genomic_DNA"/>
</dbReference>
<feature type="domain" description="C2H2-type" evidence="12">
    <location>
        <begin position="583"/>
        <end position="612"/>
    </location>
</feature>
<keyword evidence="3" id="KW-0677">Repeat</keyword>
<protein>
    <recommendedName>
        <fullName evidence="12">C2H2-type domain-containing protein</fullName>
    </recommendedName>
</protein>
<dbReference type="PROSITE" id="PS50157">
    <property type="entry name" value="ZINC_FINGER_C2H2_2"/>
    <property type="match status" value="4"/>
</dbReference>
<comment type="subcellular location">
    <subcellularLocation>
        <location evidence="1">Nucleus</location>
    </subcellularLocation>
</comment>
<sequence length="633" mass="69000">MDGHFDSHDRFSDHSHTGANHLAFDFSMMPAQLAPGHHSPAEEARFSAGGAYESHDDLCVDRCMGVGLYNGFQQFNHRGGPPSLQNRWPRDNPVSRYDFPMGFNDMSMQFRPADLAPPAPNLYPQQWYGQQLDPCVPCTDEDCHSMADSCCDSECTMTDKCTDVACADTEDACTDQSCPERPAAAVPTSEVVSGAAALISIHHPAEESHHGFSLQQQVMGGLACGLSSPPQQPYMLPPGFLPGPLGNITNHLLVAHGDPASANCTSPCPLDDPQIYQYCHMPLPSDPAAFGPFNSAGSDFPMNRGFVECGAEIHDAESFLAHFNAQHRPYFTTGSPNLLRASVEAQHSHHMLASSEAMSPPATPLDTSDSGRSSGTPSPLTPLSNSVEMTDAKADSSLHLRSTSIASSADQSLDLGAEEENRCLWRGEGSSSICGQIFADAEELFKHASETHIKHAQKGTQGFRCGWDDCPRSEPGAAGFPQRSKIERHMQTHIGHKPHICPTCNKGFSAKQALTQHMFIHSNEKPLVCNICHKAFRYPSALTMHQRVHSGLKPLKCPVCGKGFSESSNLSKHKRTHEVKGRFTCTVPGCDRNFHRQDQLRRHMKTHQKDGDGRPMTSSTASVDGMFEQSPQS</sequence>
<feature type="region of interest" description="Disordered" evidence="11">
    <location>
        <begin position="346"/>
        <end position="387"/>
    </location>
</feature>
<evidence type="ECO:0000313" key="13">
    <source>
        <dbReference type="EMBL" id="KAK4042098.1"/>
    </source>
</evidence>
<evidence type="ECO:0000313" key="14">
    <source>
        <dbReference type="Proteomes" id="UP001303115"/>
    </source>
</evidence>